<dbReference type="NCBIfam" id="TIGR02532">
    <property type="entry name" value="IV_pilin_GFxxxE"/>
    <property type="match status" value="1"/>
</dbReference>
<keyword evidence="1" id="KW-0812">Transmembrane</keyword>
<feature type="transmembrane region" description="Helical" evidence="1">
    <location>
        <begin position="12"/>
        <end position="32"/>
    </location>
</feature>
<gene>
    <name evidence="2" type="ORF">RM531_09165</name>
</gene>
<evidence type="ECO:0000256" key="1">
    <source>
        <dbReference type="SAM" id="Phobius"/>
    </source>
</evidence>
<accession>A0ABU3B9Z5</accession>
<dbReference type="RefSeq" id="WP_311658813.1">
    <property type="nucleotide sequence ID" value="NZ_JAVRHY010000006.1"/>
</dbReference>
<proteinExistence type="predicted"/>
<keyword evidence="1" id="KW-1133">Transmembrane helix</keyword>
<keyword evidence="3" id="KW-1185">Reference proteome</keyword>
<comment type="caution">
    <text evidence="2">The sequence shown here is derived from an EMBL/GenBank/DDBJ whole genome shotgun (WGS) entry which is preliminary data.</text>
</comment>
<sequence>MSKRYQRGFTLAELTITVLVIGIVGAVIGTLFTSLNSVSQSHYFNDQGRQNALIARAMVAFDRETGNGLPAPYTGGGFNNSVLNPGDVALATALADAGVNGAMINDDGFASQRVRVYQRLTDLTTQTSLTGFDSASPPVTVTYDFGVIYQTACRLEDANCNPAASGVPGDSPLLTVANRDTWEPVGDDFGGVRFSTLSTERERLEVTYERLNRVRDKLQIIYDAIALSSDPSSIDNFFPAPNGAGAPNLSGNAPGGNQGCYDGWYDLSAGNVNVLAQIGLAPAEYGVTASGGRIEYCRDYDPAIGGEGALPHSAAIRIHESVSEGIAPGAPGDNVVLTF</sequence>
<reference evidence="2 3" key="1">
    <citation type="submission" date="2023-09" db="EMBL/GenBank/DDBJ databases">
        <authorList>
            <person name="Rey-Velasco X."/>
        </authorList>
    </citation>
    <scope>NUCLEOTIDE SEQUENCE [LARGE SCALE GENOMIC DNA]</scope>
    <source>
        <strain evidence="2 3">P385</strain>
    </source>
</reference>
<dbReference type="InterPro" id="IPR012902">
    <property type="entry name" value="N_methyl_site"/>
</dbReference>
<dbReference type="Proteomes" id="UP001259982">
    <property type="component" value="Unassembled WGS sequence"/>
</dbReference>
<protein>
    <submittedName>
        <fullName evidence="2">Prepilin-type N-terminal cleavage/methylation domain-containing protein</fullName>
    </submittedName>
</protein>
<name>A0ABU3B9Z5_9GAMM</name>
<keyword evidence="1" id="KW-0472">Membrane</keyword>
<organism evidence="2 3">
    <name type="scientific">Spectribacter acetivorans</name>
    <dbReference type="NCBI Taxonomy" id="3075603"/>
    <lineage>
        <taxon>Bacteria</taxon>
        <taxon>Pseudomonadati</taxon>
        <taxon>Pseudomonadota</taxon>
        <taxon>Gammaproteobacteria</taxon>
        <taxon>Salinisphaerales</taxon>
        <taxon>Salinisphaeraceae</taxon>
        <taxon>Spectribacter</taxon>
    </lineage>
</organism>
<dbReference type="EMBL" id="JAVRHY010000006">
    <property type="protein sequence ID" value="MDT0618647.1"/>
    <property type="molecule type" value="Genomic_DNA"/>
</dbReference>
<evidence type="ECO:0000313" key="3">
    <source>
        <dbReference type="Proteomes" id="UP001259982"/>
    </source>
</evidence>
<evidence type="ECO:0000313" key="2">
    <source>
        <dbReference type="EMBL" id="MDT0618647.1"/>
    </source>
</evidence>
<dbReference type="Pfam" id="PF07963">
    <property type="entry name" value="N_methyl"/>
    <property type="match status" value="1"/>
</dbReference>